<dbReference type="Proteomes" id="UP000298138">
    <property type="component" value="Unassembled WGS sequence"/>
</dbReference>
<evidence type="ECO:0000313" key="3">
    <source>
        <dbReference type="Proteomes" id="UP000298138"/>
    </source>
</evidence>
<accession>A0A4S2MKD3</accession>
<dbReference type="STRING" id="341454.A0A4S2MKD3"/>
<feature type="region of interest" description="Disordered" evidence="1">
    <location>
        <begin position="1"/>
        <end position="58"/>
    </location>
</feature>
<dbReference type="EMBL" id="ML220155">
    <property type="protein sequence ID" value="TGZ77295.1"/>
    <property type="molecule type" value="Genomic_DNA"/>
</dbReference>
<dbReference type="OrthoDB" id="5600252at2759"/>
<feature type="compositionally biased region" description="Basic and acidic residues" evidence="1">
    <location>
        <begin position="392"/>
        <end position="405"/>
    </location>
</feature>
<evidence type="ECO:0000313" key="2">
    <source>
        <dbReference type="EMBL" id="TGZ77295.1"/>
    </source>
</evidence>
<reference evidence="2 3" key="1">
    <citation type="submission" date="2019-04" db="EMBL/GenBank/DDBJ databases">
        <title>Comparative genomics and transcriptomics to analyze fruiting body development in filamentous ascomycetes.</title>
        <authorList>
            <consortium name="DOE Joint Genome Institute"/>
            <person name="Lutkenhaus R."/>
            <person name="Traeger S."/>
            <person name="Breuer J."/>
            <person name="Kuo A."/>
            <person name="Lipzen A."/>
            <person name="Pangilinan J."/>
            <person name="Dilworth D."/>
            <person name="Sandor L."/>
            <person name="Poggeler S."/>
            <person name="Barry K."/>
            <person name="Grigoriev I.V."/>
            <person name="Nowrousian M."/>
        </authorList>
    </citation>
    <scope>NUCLEOTIDE SEQUENCE [LARGE SCALE GENOMIC DNA]</scope>
    <source>
        <strain evidence="2 3">CBS 389.68</strain>
    </source>
</reference>
<feature type="compositionally biased region" description="Basic residues" evidence="1">
    <location>
        <begin position="338"/>
        <end position="348"/>
    </location>
</feature>
<feature type="compositionally biased region" description="Polar residues" evidence="1">
    <location>
        <begin position="219"/>
        <end position="235"/>
    </location>
</feature>
<dbReference type="InParanoid" id="A0A4S2MKD3"/>
<feature type="region of interest" description="Disordered" evidence="1">
    <location>
        <begin position="218"/>
        <end position="274"/>
    </location>
</feature>
<evidence type="ECO:0000256" key="1">
    <source>
        <dbReference type="SAM" id="MobiDB-lite"/>
    </source>
</evidence>
<feature type="region of interest" description="Disordered" evidence="1">
    <location>
        <begin position="392"/>
        <end position="470"/>
    </location>
</feature>
<dbReference type="AlphaFoldDB" id="A0A4S2MKD3"/>
<sequence length="520" mass="57112">MAKKKKPAPSNPARGFATTSMPSKPKQTIPVVPPKPPTPPPAAPEAEWQPPTAEEEAEREFRTIIEKNGPRVRREAQRIVVKAETEKRTLRTSAMYYPLKLDKVFGIESERASGNVEGAEETLGEKVLRMARKEYQAVAERFPVVREPGEALMTAAWTLHRVMIGLGLRSKVVEDAIKAVVGRQRKGTLETENLLEEVLEWIMLFAESEDLPRFLDMSAGTQKKGTPSASGTSTPAMIPEPTVADTRHHTLPSRETSKPLPPPLEKPPLNVDSNIPNIALETKDISDQGEDLCPSDTSESEFEDEELTPENMIPKYLEIQTKLYKIHPTVSSTVTGGKKAKGGGRKPTKVQPGPPPAHLPEAEKKKVKLFHQKLAEIERDPLFDAYEADTAWRDQRSTLEEDGWAKKQPRKRGKKPNPSQGAQPASASSANPTPAGDDDDDGLMGGLFDGPPTEESSSAGENITIRDFEDAPTSIMASKLAKKSGQGKSGVAAHALRKLVQEICKSRHVTHFRPLHEETC</sequence>
<name>A0A4S2MKD3_9PEZI</name>
<proteinExistence type="predicted"/>
<gene>
    <name evidence="2" type="ORF">EX30DRAFT_374736</name>
</gene>
<feature type="compositionally biased region" description="Pro residues" evidence="1">
    <location>
        <begin position="31"/>
        <end position="43"/>
    </location>
</feature>
<feature type="region of interest" description="Disordered" evidence="1">
    <location>
        <begin position="332"/>
        <end position="366"/>
    </location>
</feature>
<protein>
    <submittedName>
        <fullName evidence="2">Uncharacterized protein</fullName>
    </submittedName>
</protein>
<keyword evidence="3" id="KW-1185">Reference proteome</keyword>
<organism evidence="2 3">
    <name type="scientific">Ascodesmis nigricans</name>
    <dbReference type="NCBI Taxonomy" id="341454"/>
    <lineage>
        <taxon>Eukaryota</taxon>
        <taxon>Fungi</taxon>
        <taxon>Dikarya</taxon>
        <taxon>Ascomycota</taxon>
        <taxon>Pezizomycotina</taxon>
        <taxon>Pezizomycetes</taxon>
        <taxon>Pezizales</taxon>
        <taxon>Ascodesmidaceae</taxon>
        <taxon>Ascodesmis</taxon>
    </lineage>
</organism>
<feature type="compositionally biased region" description="Low complexity" evidence="1">
    <location>
        <begin position="416"/>
        <end position="435"/>
    </location>
</feature>